<evidence type="ECO:0000313" key="9">
    <source>
        <dbReference type="EMBL" id="PSK46018.1"/>
    </source>
</evidence>
<evidence type="ECO:0000256" key="1">
    <source>
        <dbReference type="ARBA" id="ARBA00004141"/>
    </source>
</evidence>
<comment type="caution">
    <text evidence="9">The sequence shown here is derived from an EMBL/GenBank/DDBJ whole genome shotgun (WGS) entry which is preliminary data.</text>
</comment>
<keyword evidence="10" id="KW-1185">Reference proteome</keyword>
<dbReference type="SUPFAM" id="SSF103473">
    <property type="entry name" value="MFS general substrate transporter"/>
    <property type="match status" value="1"/>
</dbReference>
<feature type="transmembrane region" description="Helical" evidence="7">
    <location>
        <begin position="459"/>
        <end position="479"/>
    </location>
</feature>
<feature type="domain" description="Major facilitator superfamily (MFS) profile" evidence="8">
    <location>
        <begin position="68"/>
        <end position="484"/>
    </location>
</feature>
<evidence type="ECO:0000256" key="2">
    <source>
        <dbReference type="ARBA" id="ARBA00022448"/>
    </source>
</evidence>
<keyword evidence="3 7" id="KW-0812">Transmembrane</keyword>
<feature type="transmembrane region" description="Helical" evidence="7">
    <location>
        <begin position="332"/>
        <end position="354"/>
    </location>
</feature>
<protein>
    <submittedName>
        <fullName evidence="9">High-affinity nicotinic acid transporter</fullName>
    </submittedName>
</protein>
<dbReference type="InterPro" id="IPR036259">
    <property type="entry name" value="MFS_trans_sf"/>
</dbReference>
<feature type="transmembrane region" description="Helical" evidence="7">
    <location>
        <begin position="165"/>
        <end position="185"/>
    </location>
</feature>
<sequence>MTDRQNIEMAAANDTKQADIDTEDIEAIKASHVTGSDKAAQLLREAGHTVVVTPEDDKRILRAVDLRILPIILVVYCLQSLDKTSLAYVSIFGLIQDTNLKGQEYSWLGAIVYVAQLIWQPVIAYFLVKFPIGKFIGVMVLLWGATLCCMAAAKDFGGLMATRFLLGTFEASVAPTFVAIVQMWYRRAEQTNRNAAWYSMLGVVNVLGSLLTYGLGHVKSSSLRPYQIVFLFCGAITVAFAFVVIIFLPDSPVSARFLKGDDKLKSIERLRMNQQGISSGQWRWDHCREAALDLKTWLWFCLITAIAIPSGGITTFGPLIVKTFGYDSFQTILFNMPFGAVQFVATLGSAWAATHWKMKSPLIAALCIPPIMGISILMAIPHNADHRAVLLFAYYITSVYPAISPLIYSWSGANTAGDTKRKVTTAVLFIGQSVGNIIGPNLYKTTEAPGYARGLKSNLAMFVLVAVLAGAGAGLIFALNKKHERERVRVGKAAKVEDLSMATDRHLRKEGEAVNQLDAGGVGERAFEDLGDLSNEDFIYVY</sequence>
<evidence type="ECO:0000256" key="7">
    <source>
        <dbReference type="SAM" id="Phobius"/>
    </source>
</evidence>
<gene>
    <name evidence="9" type="ORF">B9Z65_4986</name>
</gene>
<evidence type="ECO:0000256" key="3">
    <source>
        <dbReference type="ARBA" id="ARBA00022692"/>
    </source>
</evidence>
<dbReference type="Proteomes" id="UP000243723">
    <property type="component" value="Unassembled WGS sequence"/>
</dbReference>
<evidence type="ECO:0000313" key="10">
    <source>
        <dbReference type="Proteomes" id="UP000243723"/>
    </source>
</evidence>
<evidence type="ECO:0000256" key="6">
    <source>
        <dbReference type="ARBA" id="ARBA00037968"/>
    </source>
</evidence>
<dbReference type="InterPro" id="IPR020846">
    <property type="entry name" value="MFS_dom"/>
</dbReference>
<feature type="transmembrane region" description="Helical" evidence="7">
    <location>
        <begin position="423"/>
        <end position="439"/>
    </location>
</feature>
<proteinExistence type="inferred from homology"/>
<dbReference type="EMBL" id="NHZQ01000236">
    <property type="protein sequence ID" value="PSK46018.1"/>
    <property type="molecule type" value="Genomic_DNA"/>
</dbReference>
<dbReference type="PROSITE" id="PS50850">
    <property type="entry name" value="MFS"/>
    <property type="match status" value="1"/>
</dbReference>
<feature type="transmembrane region" description="Helical" evidence="7">
    <location>
        <begin position="392"/>
        <end position="411"/>
    </location>
</feature>
<evidence type="ECO:0000256" key="5">
    <source>
        <dbReference type="ARBA" id="ARBA00023136"/>
    </source>
</evidence>
<comment type="subcellular location">
    <subcellularLocation>
        <location evidence="1">Membrane</location>
        <topology evidence="1">Multi-pass membrane protein</topology>
    </subcellularLocation>
</comment>
<organism evidence="9 10">
    <name type="scientific">Elsinoe australis</name>
    <dbReference type="NCBI Taxonomy" id="40998"/>
    <lineage>
        <taxon>Eukaryota</taxon>
        <taxon>Fungi</taxon>
        <taxon>Dikarya</taxon>
        <taxon>Ascomycota</taxon>
        <taxon>Pezizomycotina</taxon>
        <taxon>Dothideomycetes</taxon>
        <taxon>Dothideomycetidae</taxon>
        <taxon>Myriangiales</taxon>
        <taxon>Elsinoaceae</taxon>
        <taxon>Elsinoe</taxon>
    </lineage>
</organism>
<dbReference type="Pfam" id="PF07690">
    <property type="entry name" value="MFS_1"/>
    <property type="match status" value="1"/>
</dbReference>
<evidence type="ECO:0000256" key="4">
    <source>
        <dbReference type="ARBA" id="ARBA00022989"/>
    </source>
</evidence>
<name>A0A2P7ZCU8_9PEZI</name>
<dbReference type="FunFam" id="1.20.1250.20:FF:000064">
    <property type="entry name" value="MFS allantoate transporter"/>
    <property type="match status" value="1"/>
</dbReference>
<reference evidence="9 10" key="1">
    <citation type="submission" date="2017-05" db="EMBL/GenBank/DDBJ databases">
        <title>Draft genome sequence of Elsinoe australis.</title>
        <authorList>
            <person name="Cheng Q."/>
        </authorList>
    </citation>
    <scope>NUCLEOTIDE SEQUENCE [LARGE SCALE GENOMIC DNA]</scope>
    <source>
        <strain evidence="9 10">NL1</strain>
    </source>
</reference>
<evidence type="ECO:0000259" key="8">
    <source>
        <dbReference type="PROSITE" id="PS50850"/>
    </source>
</evidence>
<dbReference type="InterPro" id="IPR011701">
    <property type="entry name" value="MFS"/>
</dbReference>
<comment type="similarity">
    <text evidence="6">Belongs to the major facilitator superfamily. Allantoate permease family.</text>
</comment>
<feature type="transmembrane region" description="Helical" evidence="7">
    <location>
        <begin position="107"/>
        <end position="128"/>
    </location>
</feature>
<feature type="transmembrane region" description="Helical" evidence="7">
    <location>
        <begin position="135"/>
        <end position="153"/>
    </location>
</feature>
<dbReference type="OrthoDB" id="6730379at2759"/>
<dbReference type="Gene3D" id="1.20.1250.20">
    <property type="entry name" value="MFS general substrate transporter like domains"/>
    <property type="match status" value="2"/>
</dbReference>
<feature type="transmembrane region" description="Helical" evidence="7">
    <location>
        <begin position="297"/>
        <end position="320"/>
    </location>
</feature>
<accession>A0A2P7ZCU8</accession>
<dbReference type="AlphaFoldDB" id="A0A2P7ZCU8"/>
<feature type="transmembrane region" description="Helical" evidence="7">
    <location>
        <begin position="197"/>
        <end position="216"/>
    </location>
</feature>
<keyword evidence="2" id="KW-0813">Transport</keyword>
<feature type="transmembrane region" description="Helical" evidence="7">
    <location>
        <begin position="68"/>
        <end position="95"/>
    </location>
</feature>
<dbReference type="GO" id="GO:0022857">
    <property type="term" value="F:transmembrane transporter activity"/>
    <property type="evidence" value="ECO:0007669"/>
    <property type="project" value="InterPro"/>
</dbReference>
<dbReference type="PANTHER" id="PTHR43791:SF59">
    <property type="entry name" value="TRANSPORTER, PUTATIVE (AFU_ORTHOLOGUE AFUA_1G06550)-RELATED"/>
    <property type="match status" value="1"/>
</dbReference>
<dbReference type="PANTHER" id="PTHR43791">
    <property type="entry name" value="PERMEASE-RELATED"/>
    <property type="match status" value="1"/>
</dbReference>
<keyword evidence="5 7" id="KW-0472">Membrane</keyword>
<keyword evidence="4 7" id="KW-1133">Transmembrane helix</keyword>
<feature type="transmembrane region" description="Helical" evidence="7">
    <location>
        <begin position="361"/>
        <end position="380"/>
    </location>
</feature>
<dbReference type="GO" id="GO:0016020">
    <property type="term" value="C:membrane"/>
    <property type="evidence" value="ECO:0007669"/>
    <property type="project" value="UniProtKB-SubCell"/>
</dbReference>
<feature type="transmembrane region" description="Helical" evidence="7">
    <location>
        <begin position="228"/>
        <end position="248"/>
    </location>
</feature>